<dbReference type="GO" id="GO:0016491">
    <property type="term" value="F:oxidoreductase activity"/>
    <property type="evidence" value="ECO:0007669"/>
    <property type="project" value="UniProtKB-KW"/>
</dbReference>
<evidence type="ECO:0000313" key="4">
    <source>
        <dbReference type="EMBL" id="NSL85236.1"/>
    </source>
</evidence>
<dbReference type="PRINTS" id="PR00080">
    <property type="entry name" value="SDRFAMILY"/>
</dbReference>
<comment type="similarity">
    <text evidence="1">Belongs to the short-chain dehydrogenases/reductases (SDR) family.</text>
</comment>
<gene>
    <name evidence="4" type="ORF">ECE50_000210</name>
</gene>
<dbReference type="InterPro" id="IPR036291">
    <property type="entry name" value="NAD(P)-bd_dom_sf"/>
</dbReference>
<dbReference type="Gene3D" id="3.40.50.720">
    <property type="entry name" value="NAD(P)-binding Rossmann-like Domain"/>
    <property type="match status" value="1"/>
</dbReference>
<sequence>MDQSLKNKTAIITGGNSGIGYATAADFLAKGARVLITGRNPGAVQRAVHSLGFPAEGFTADQSSTDDTKKLAEYVRSRYGKVDILFINAGIAKFSGITDVTEEDFDAIMNINFRGAFFTVQQLLPLLNDGGSIVFLSATNAYAGMPGTAVLSASKAAINSLARTLSRELAPRHIRVNTIIGGPIDTPILEKIGVSHDQAGDIRKKMTASIPLGRLGESSEVANLVSFLVSDGARFITGGEYSIDGGLMVHPGIN</sequence>
<name>A0A3S1JI07_9BACT</name>
<dbReference type="SUPFAM" id="SSF51735">
    <property type="entry name" value="NAD(P)-binding Rossmann-fold domains"/>
    <property type="match status" value="1"/>
</dbReference>
<dbReference type="PANTHER" id="PTHR43943">
    <property type="entry name" value="DEHYDROGENASE/REDUCTASE (SDR FAMILY) MEMBER 4"/>
    <property type="match status" value="1"/>
</dbReference>
<keyword evidence="2" id="KW-0560">Oxidoreductase</keyword>
<dbReference type="EMBL" id="RIAR02000001">
    <property type="protein sequence ID" value="NSL85236.1"/>
    <property type="molecule type" value="Genomic_DNA"/>
</dbReference>
<evidence type="ECO:0000256" key="2">
    <source>
        <dbReference type="ARBA" id="ARBA00023002"/>
    </source>
</evidence>
<keyword evidence="5" id="KW-1185">Reference proteome</keyword>
<dbReference type="InterPro" id="IPR002347">
    <property type="entry name" value="SDR_fam"/>
</dbReference>
<dbReference type="AlphaFoldDB" id="A0A3S1JI07"/>
<dbReference type="PANTHER" id="PTHR43943:SF17">
    <property type="entry name" value="3-PHENYLPROPIONATE-DIHYDRODIOL_CINNAMIC ACID-DIHYDRODIOL DEHYDROGENASE"/>
    <property type="match status" value="1"/>
</dbReference>
<dbReference type="RefSeq" id="WP_127036567.1">
    <property type="nucleotide sequence ID" value="NZ_JAABOK010000009.1"/>
</dbReference>
<dbReference type="OrthoDB" id="9803333at2"/>
<dbReference type="SMART" id="SM00822">
    <property type="entry name" value="PKS_KR"/>
    <property type="match status" value="1"/>
</dbReference>
<dbReference type="Proteomes" id="UP000281028">
    <property type="component" value="Unassembled WGS sequence"/>
</dbReference>
<dbReference type="Pfam" id="PF13561">
    <property type="entry name" value="adh_short_C2"/>
    <property type="match status" value="1"/>
</dbReference>
<evidence type="ECO:0000256" key="1">
    <source>
        <dbReference type="ARBA" id="ARBA00006484"/>
    </source>
</evidence>
<feature type="domain" description="Ketoreductase" evidence="3">
    <location>
        <begin position="8"/>
        <end position="187"/>
    </location>
</feature>
<proteinExistence type="inferred from homology"/>
<comment type="caution">
    <text evidence="4">The sequence shown here is derived from an EMBL/GenBank/DDBJ whole genome shotgun (WGS) entry which is preliminary data.</text>
</comment>
<evidence type="ECO:0000313" key="5">
    <source>
        <dbReference type="Proteomes" id="UP000281028"/>
    </source>
</evidence>
<protein>
    <submittedName>
        <fullName evidence="4">SDR family oxidoreductase</fullName>
    </submittedName>
</protein>
<dbReference type="CDD" id="cd05233">
    <property type="entry name" value="SDR_c"/>
    <property type="match status" value="1"/>
</dbReference>
<organism evidence="4 5">
    <name type="scientific">Chitinophaga solisilvae</name>
    <dbReference type="NCBI Taxonomy" id="1233460"/>
    <lineage>
        <taxon>Bacteria</taxon>
        <taxon>Pseudomonadati</taxon>
        <taxon>Bacteroidota</taxon>
        <taxon>Chitinophagia</taxon>
        <taxon>Chitinophagales</taxon>
        <taxon>Chitinophagaceae</taxon>
        <taxon>Chitinophaga</taxon>
    </lineage>
</organism>
<reference evidence="4" key="1">
    <citation type="submission" date="2020-05" db="EMBL/GenBank/DDBJ databases">
        <title>Chitinophaga laudate sp. nov., isolated from a tropical peat swamp.</title>
        <authorList>
            <person name="Goh C.B.S."/>
            <person name="Lee M.S."/>
            <person name="Parimannan S."/>
            <person name="Pasbakhsh P."/>
            <person name="Yule C.M."/>
            <person name="Rajandas H."/>
            <person name="Loke S."/>
            <person name="Croft L."/>
            <person name="Tan J.B.L."/>
        </authorList>
    </citation>
    <scope>NUCLEOTIDE SEQUENCE</scope>
    <source>
        <strain evidence="4">Mgbs1</strain>
    </source>
</reference>
<accession>A0A3S1JI07</accession>
<dbReference type="FunFam" id="3.40.50.720:FF:000084">
    <property type="entry name" value="Short-chain dehydrogenase reductase"/>
    <property type="match status" value="1"/>
</dbReference>
<dbReference type="PRINTS" id="PR00081">
    <property type="entry name" value="GDHRDH"/>
</dbReference>
<evidence type="ECO:0000259" key="3">
    <source>
        <dbReference type="SMART" id="SM00822"/>
    </source>
</evidence>
<dbReference type="InterPro" id="IPR057326">
    <property type="entry name" value="KR_dom"/>
</dbReference>